<comment type="subcellular location">
    <subcellularLocation>
        <location evidence="1">Cell envelope</location>
    </subcellularLocation>
</comment>
<feature type="compositionally biased region" description="Polar residues" evidence="2">
    <location>
        <begin position="1"/>
        <end position="11"/>
    </location>
</feature>
<dbReference type="InterPro" id="IPR058624">
    <property type="entry name" value="MdtA-like_HH"/>
</dbReference>
<dbReference type="Proteomes" id="UP001404104">
    <property type="component" value="Unassembled WGS sequence"/>
</dbReference>
<gene>
    <name evidence="7" type="ORF">ABC969_12325</name>
</gene>
<dbReference type="RefSeq" id="WP_345865312.1">
    <property type="nucleotide sequence ID" value="NZ_JBDIMF010000005.1"/>
</dbReference>
<keyword evidence="3" id="KW-1133">Transmembrane helix</keyword>
<reference evidence="7 8" key="1">
    <citation type="submission" date="2024-05" db="EMBL/GenBank/DDBJ databases">
        <authorList>
            <person name="Liu Q."/>
            <person name="Xin Y.-H."/>
        </authorList>
    </citation>
    <scope>NUCLEOTIDE SEQUENCE [LARGE SCALE GENOMIC DNA]</scope>
    <source>
        <strain evidence="7 8">CGMCC 1.15349</strain>
    </source>
</reference>
<organism evidence="7 8">
    <name type="scientific">Sphingomonas qilianensis</name>
    <dbReference type="NCBI Taxonomy" id="1736690"/>
    <lineage>
        <taxon>Bacteria</taxon>
        <taxon>Pseudomonadati</taxon>
        <taxon>Pseudomonadota</taxon>
        <taxon>Alphaproteobacteria</taxon>
        <taxon>Sphingomonadales</taxon>
        <taxon>Sphingomonadaceae</taxon>
        <taxon>Sphingomonas</taxon>
    </lineage>
</organism>
<accession>A0ABU9XUJ3</accession>
<dbReference type="Pfam" id="PF25963">
    <property type="entry name" value="Beta-barrel_AAEA"/>
    <property type="match status" value="1"/>
</dbReference>
<dbReference type="InterPro" id="IPR050739">
    <property type="entry name" value="MFP"/>
</dbReference>
<evidence type="ECO:0000259" key="6">
    <source>
        <dbReference type="Pfam" id="PF25963"/>
    </source>
</evidence>
<proteinExistence type="predicted"/>
<keyword evidence="3" id="KW-0472">Membrane</keyword>
<keyword evidence="3" id="KW-0812">Transmembrane</keyword>
<dbReference type="Pfam" id="PF25917">
    <property type="entry name" value="BSH_RND"/>
    <property type="match status" value="1"/>
</dbReference>
<evidence type="ECO:0000256" key="2">
    <source>
        <dbReference type="SAM" id="MobiDB-lite"/>
    </source>
</evidence>
<feature type="domain" description="Multidrug resistance protein MdtA-like alpha-helical hairpin" evidence="4">
    <location>
        <begin position="142"/>
        <end position="204"/>
    </location>
</feature>
<dbReference type="PANTHER" id="PTHR30386">
    <property type="entry name" value="MEMBRANE FUSION SUBUNIT OF EMRAB-TOLC MULTIDRUG EFFLUX PUMP"/>
    <property type="match status" value="1"/>
</dbReference>
<evidence type="ECO:0000259" key="4">
    <source>
        <dbReference type="Pfam" id="PF25876"/>
    </source>
</evidence>
<dbReference type="InterPro" id="IPR058625">
    <property type="entry name" value="MdtA-like_BSH"/>
</dbReference>
<dbReference type="PANTHER" id="PTHR30386:SF19">
    <property type="entry name" value="MULTIDRUG EXPORT PROTEIN EMRA-RELATED"/>
    <property type="match status" value="1"/>
</dbReference>
<evidence type="ECO:0000256" key="3">
    <source>
        <dbReference type="SAM" id="Phobius"/>
    </source>
</evidence>
<dbReference type="Gene3D" id="1.10.287.470">
    <property type="entry name" value="Helix hairpin bin"/>
    <property type="match status" value="2"/>
</dbReference>
<dbReference type="Gene3D" id="2.40.50.100">
    <property type="match status" value="1"/>
</dbReference>
<feature type="region of interest" description="Disordered" evidence="2">
    <location>
        <begin position="1"/>
        <end position="21"/>
    </location>
</feature>
<feature type="domain" description="Multidrug resistance protein MdtA-like barrel-sandwich hybrid" evidence="5">
    <location>
        <begin position="68"/>
        <end position="280"/>
    </location>
</feature>
<comment type="caution">
    <text evidence="7">The sequence shown here is derived from an EMBL/GenBank/DDBJ whole genome shotgun (WGS) entry which is preliminary data.</text>
</comment>
<dbReference type="InterPro" id="IPR058634">
    <property type="entry name" value="AaeA-lik-b-barrel"/>
</dbReference>
<feature type="domain" description="p-hydroxybenzoic acid efflux pump subunit AaeA-like beta-barrel" evidence="6">
    <location>
        <begin position="286"/>
        <end position="379"/>
    </location>
</feature>
<evidence type="ECO:0000313" key="8">
    <source>
        <dbReference type="Proteomes" id="UP001404104"/>
    </source>
</evidence>
<name>A0ABU9XUJ3_9SPHN</name>
<dbReference type="EMBL" id="JBDIMF010000005">
    <property type="protein sequence ID" value="MEN2787202.1"/>
    <property type="molecule type" value="Genomic_DNA"/>
</dbReference>
<sequence length="384" mass="40135">MADAPQPQTLSAPVADTPAPPTAGKRKKLFVILAVVVVMIGVLWAAWYFLTQVGRVDTDNAYVGADSAQVTSLVSGAVTEVRVGGTQAVKKGDILVVIDPADARIDLATAEAALKQAQQRFGQTSAQAGSARATATSRGAEIAQARARLTDANATVARTRIDLDRRQRLVGSGAASAEELTNARAAYDSAVAARTLAQAGVTAAIATQNAAGESAVASEALVRGTTIDTAPDVATARARLDKARLDYARTVIRAPVDGVVTNRQVQVGQRIAAGAPIMTIVPIATAYVDANYKESQLRHVKIGQPVELTSDFYGDDVVFHGRVTGFAGGTGAAFSLIPAQNATGNWVKVVQRLPVRITLDPKELRAHPLRVGLTMDAVIDTRGK</sequence>
<evidence type="ECO:0000256" key="1">
    <source>
        <dbReference type="ARBA" id="ARBA00004196"/>
    </source>
</evidence>
<evidence type="ECO:0000313" key="7">
    <source>
        <dbReference type="EMBL" id="MEN2787202.1"/>
    </source>
</evidence>
<dbReference type="SUPFAM" id="SSF111369">
    <property type="entry name" value="HlyD-like secretion proteins"/>
    <property type="match status" value="2"/>
</dbReference>
<dbReference type="Pfam" id="PF25876">
    <property type="entry name" value="HH_MFP_RND"/>
    <property type="match status" value="1"/>
</dbReference>
<evidence type="ECO:0000259" key="5">
    <source>
        <dbReference type="Pfam" id="PF25917"/>
    </source>
</evidence>
<keyword evidence="8" id="KW-1185">Reference proteome</keyword>
<feature type="transmembrane region" description="Helical" evidence="3">
    <location>
        <begin position="29"/>
        <end position="50"/>
    </location>
</feature>
<protein>
    <submittedName>
        <fullName evidence="7">Efflux RND transporter periplasmic adaptor subunit</fullName>
    </submittedName>
</protein>
<dbReference type="Gene3D" id="2.40.30.170">
    <property type="match status" value="1"/>
</dbReference>